<gene>
    <name evidence="2" type="ORF">SGCZBJ_06000</name>
</gene>
<dbReference type="Gene3D" id="3.10.450.50">
    <property type="match status" value="1"/>
</dbReference>
<evidence type="ECO:0000313" key="2">
    <source>
        <dbReference type="EMBL" id="PLR27905.1"/>
    </source>
</evidence>
<feature type="domain" description="SnoaL-like" evidence="1">
    <location>
        <begin position="10"/>
        <end position="50"/>
    </location>
</feature>
<comment type="caution">
    <text evidence="2">The sequence shown here is derived from an EMBL/GenBank/DDBJ whole genome shotgun (WGS) entry which is preliminary data.</text>
</comment>
<dbReference type="RefSeq" id="WP_101717102.1">
    <property type="nucleotide sequence ID" value="NZ_PJRS01000011.1"/>
</dbReference>
<protein>
    <recommendedName>
        <fullName evidence="1">SnoaL-like domain-containing protein</fullName>
    </recommendedName>
</protein>
<dbReference type="InterPro" id="IPR037401">
    <property type="entry name" value="SnoaL-like"/>
</dbReference>
<sequence length="68" mass="7545">MAKHRVTRPEDGDKVAAFGVYSGTYRATGKAMTATFAHLYTFKDGKIVRMEQYVDSATVQRALTYPPA</sequence>
<evidence type="ECO:0000313" key="3">
    <source>
        <dbReference type="Proteomes" id="UP000234479"/>
    </source>
</evidence>
<dbReference type="Proteomes" id="UP000234479">
    <property type="component" value="Unassembled WGS sequence"/>
</dbReference>
<proteinExistence type="predicted"/>
<organism evidence="2 3">
    <name type="scientific">Caulobacter zeae</name>
    <dbReference type="NCBI Taxonomy" id="2055137"/>
    <lineage>
        <taxon>Bacteria</taxon>
        <taxon>Pseudomonadati</taxon>
        <taxon>Pseudomonadota</taxon>
        <taxon>Alphaproteobacteria</taxon>
        <taxon>Caulobacterales</taxon>
        <taxon>Caulobacteraceae</taxon>
        <taxon>Caulobacter</taxon>
    </lineage>
</organism>
<dbReference type="OrthoDB" id="8451859at2"/>
<dbReference type="InterPro" id="IPR032710">
    <property type="entry name" value="NTF2-like_dom_sf"/>
</dbReference>
<dbReference type="AlphaFoldDB" id="A0A2N5DPG2"/>
<evidence type="ECO:0000259" key="1">
    <source>
        <dbReference type="Pfam" id="PF12680"/>
    </source>
</evidence>
<dbReference type="Pfam" id="PF12680">
    <property type="entry name" value="SnoaL_2"/>
    <property type="match status" value="1"/>
</dbReference>
<dbReference type="PANTHER" id="PTHR41252:SF1">
    <property type="entry name" value="BLR2505 PROTEIN"/>
    <property type="match status" value="1"/>
</dbReference>
<accession>A0A2N5DPG2</accession>
<dbReference type="EMBL" id="PJRS01000011">
    <property type="protein sequence ID" value="PLR27905.1"/>
    <property type="molecule type" value="Genomic_DNA"/>
</dbReference>
<keyword evidence="3" id="KW-1185">Reference proteome</keyword>
<name>A0A2N5DPG2_9CAUL</name>
<dbReference type="PANTHER" id="PTHR41252">
    <property type="entry name" value="BLR2505 PROTEIN"/>
    <property type="match status" value="1"/>
</dbReference>
<dbReference type="SUPFAM" id="SSF54427">
    <property type="entry name" value="NTF2-like"/>
    <property type="match status" value="1"/>
</dbReference>
<reference evidence="2 3" key="1">
    <citation type="submission" date="2017-12" db="EMBL/GenBank/DDBJ databases">
        <title>The genome sequence of Caulobacter sp. 410.</title>
        <authorList>
            <person name="Gao J."/>
            <person name="Mao X."/>
            <person name="Sun J."/>
        </authorList>
    </citation>
    <scope>NUCLEOTIDE SEQUENCE [LARGE SCALE GENOMIC DNA]</scope>
    <source>
        <strain evidence="2 3">410</strain>
    </source>
</reference>